<feature type="transmembrane region" description="Helical" evidence="13">
    <location>
        <begin position="6"/>
        <end position="26"/>
    </location>
</feature>
<comment type="subcellular location">
    <subcellularLocation>
        <location evidence="1">Cell inner membrane</location>
        <topology evidence="1">Multi-pass membrane protein</topology>
    </subcellularLocation>
    <subcellularLocation>
        <location evidence="13">Cell membrane</location>
        <topology evidence="13">Multi-pass membrane protein</topology>
    </subcellularLocation>
</comment>
<feature type="domain" description="Membrane insertase YidC/Oxa/ALB C-terminal" evidence="15">
    <location>
        <begin position="382"/>
        <end position="577"/>
    </location>
</feature>
<dbReference type="NCBIfam" id="NF002359">
    <property type="entry name" value="PRK01318.2-6"/>
    <property type="match status" value="1"/>
</dbReference>
<evidence type="ECO:0000313" key="17">
    <source>
        <dbReference type="EMBL" id="MBO1883004.1"/>
    </source>
</evidence>
<comment type="similarity">
    <text evidence="2 13">Belongs to the OXA1/ALB3/YidC family. Type 1 subfamily.</text>
</comment>
<dbReference type="Pfam" id="PF02096">
    <property type="entry name" value="60KD_IMP"/>
    <property type="match status" value="1"/>
</dbReference>
<evidence type="ECO:0000259" key="16">
    <source>
        <dbReference type="Pfam" id="PF14849"/>
    </source>
</evidence>
<feature type="compositionally biased region" description="Basic and acidic residues" evidence="14">
    <location>
        <begin position="600"/>
        <end position="618"/>
    </location>
</feature>
<reference evidence="17 18" key="1">
    <citation type="submission" date="2021-03" db="EMBL/GenBank/DDBJ databases">
        <title>Isolation and description of Capnocytophaga bilenii sp. nov., a novel Capnocytophaga species, isolated from a gingivitis subject.</title>
        <authorList>
            <person name="Antezack A."/>
            <person name="Monnet-Corti V."/>
            <person name="La Scola B."/>
        </authorList>
    </citation>
    <scope>NUCLEOTIDE SEQUENCE [LARGE SCALE GENOMIC DNA]</scope>
    <source>
        <strain evidence="17 18">Marseille-Q4570</strain>
    </source>
</reference>
<feature type="transmembrane region" description="Helical" evidence="13">
    <location>
        <begin position="496"/>
        <end position="517"/>
    </location>
</feature>
<proteinExistence type="inferred from homology"/>
<accession>A0ABS3PUJ8</accession>
<evidence type="ECO:0000256" key="9">
    <source>
        <dbReference type="ARBA" id="ARBA00023136"/>
    </source>
</evidence>
<feature type="transmembrane region" description="Helical" evidence="13">
    <location>
        <begin position="538"/>
        <end position="555"/>
    </location>
</feature>
<gene>
    <name evidence="13 17" type="primary">yidC</name>
    <name evidence="17" type="ORF">J4N46_00775</name>
</gene>
<dbReference type="PANTHER" id="PTHR12428:SF65">
    <property type="entry name" value="CYTOCHROME C OXIDASE ASSEMBLY PROTEIN COX18, MITOCHONDRIAL"/>
    <property type="match status" value="1"/>
</dbReference>
<keyword evidence="8 13" id="KW-1133">Transmembrane helix</keyword>
<feature type="transmembrane region" description="Helical" evidence="13">
    <location>
        <begin position="352"/>
        <end position="372"/>
    </location>
</feature>
<evidence type="ECO:0000256" key="3">
    <source>
        <dbReference type="ARBA" id="ARBA00015325"/>
    </source>
</evidence>
<keyword evidence="18" id="KW-1185">Reference proteome</keyword>
<comment type="caution">
    <text evidence="17">The sequence shown here is derived from an EMBL/GenBank/DDBJ whole genome shotgun (WGS) entry which is preliminary data.</text>
</comment>
<comment type="function">
    <text evidence="13">Required for the insertion and/or proper folding and/or complex formation of integral membrane proteins into the membrane. Involved in integration of membrane proteins that insert both dependently and independently of the Sec translocase complex, as well as at least some lipoproteins. Aids folding of multispanning membrane proteins.</text>
</comment>
<dbReference type="PRINTS" id="PR00701">
    <property type="entry name" value="60KDINNERMP"/>
</dbReference>
<keyword evidence="4 13" id="KW-0813">Transport</keyword>
<comment type="subunit">
    <text evidence="13">Interacts with the Sec translocase complex via SecD. Specifically interacts with transmembrane segments of nascent integral membrane proteins during membrane integration.</text>
</comment>
<keyword evidence="6 13" id="KW-0812">Transmembrane</keyword>
<evidence type="ECO:0000259" key="15">
    <source>
        <dbReference type="Pfam" id="PF02096"/>
    </source>
</evidence>
<keyword evidence="9 13" id="KW-0472">Membrane</keyword>
<dbReference type="InterPro" id="IPR047196">
    <property type="entry name" value="YidC_ALB_C"/>
</dbReference>
<keyword evidence="7 13" id="KW-0653">Protein transport</keyword>
<dbReference type="Pfam" id="PF14849">
    <property type="entry name" value="YidC_periplas"/>
    <property type="match status" value="1"/>
</dbReference>
<evidence type="ECO:0000256" key="6">
    <source>
        <dbReference type="ARBA" id="ARBA00022692"/>
    </source>
</evidence>
<feature type="region of interest" description="Disordered" evidence="14">
    <location>
        <begin position="591"/>
        <end position="624"/>
    </location>
</feature>
<evidence type="ECO:0000256" key="10">
    <source>
        <dbReference type="ARBA" id="ARBA00023186"/>
    </source>
</evidence>
<feature type="domain" description="Membrane insertase YidC N-terminal" evidence="16">
    <location>
        <begin position="99"/>
        <end position="367"/>
    </location>
</feature>
<keyword evidence="5 13" id="KW-1003">Cell membrane</keyword>
<evidence type="ECO:0000256" key="4">
    <source>
        <dbReference type="ARBA" id="ARBA00022448"/>
    </source>
</evidence>
<evidence type="ECO:0000256" key="13">
    <source>
        <dbReference type="HAMAP-Rule" id="MF_01810"/>
    </source>
</evidence>
<dbReference type="RefSeq" id="WP_208057480.1">
    <property type="nucleotide sequence ID" value="NZ_JAGDYP010000001.1"/>
</dbReference>
<evidence type="ECO:0000256" key="12">
    <source>
        <dbReference type="ARBA" id="ARBA00033342"/>
    </source>
</evidence>
<dbReference type="InterPro" id="IPR028053">
    <property type="entry name" value="Membr_insert_YidC_N"/>
</dbReference>
<dbReference type="EMBL" id="JAGDYP010000001">
    <property type="protein sequence ID" value="MBO1883004.1"/>
    <property type="molecule type" value="Genomic_DNA"/>
</dbReference>
<dbReference type="CDD" id="cd19961">
    <property type="entry name" value="EcYidC-like_peri"/>
    <property type="match status" value="1"/>
</dbReference>
<protein>
    <recommendedName>
        <fullName evidence="3 13">Membrane protein insertase YidC</fullName>
    </recommendedName>
    <alternativeName>
        <fullName evidence="12 13">Foldase YidC</fullName>
    </alternativeName>
    <alternativeName>
        <fullName evidence="11 13">Membrane integrase YidC</fullName>
    </alternativeName>
    <alternativeName>
        <fullName evidence="13">Membrane protein YidC</fullName>
    </alternativeName>
</protein>
<dbReference type="CDD" id="cd20070">
    <property type="entry name" value="5TM_YidC_Alb3"/>
    <property type="match status" value="1"/>
</dbReference>
<organism evidence="17 18">
    <name type="scientific">Capnocytophaga bilenii</name>
    <dbReference type="NCBI Taxonomy" id="2819369"/>
    <lineage>
        <taxon>Bacteria</taxon>
        <taxon>Pseudomonadati</taxon>
        <taxon>Bacteroidota</taxon>
        <taxon>Flavobacteriia</taxon>
        <taxon>Flavobacteriales</taxon>
        <taxon>Flavobacteriaceae</taxon>
        <taxon>Capnocytophaga</taxon>
    </lineage>
</organism>
<dbReference type="NCBIfam" id="TIGR03592">
    <property type="entry name" value="yidC_oxa1_cterm"/>
    <property type="match status" value="1"/>
</dbReference>
<dbReference type="InterPro" id="IPR019998">
    <property type="entry name" value="Membr_insert_YidC"/>
</dbReference>
<sequence length="624" mass="71002">MEEKRFDIQTIIGFVLLSVLFIWIVINNRPNEAEIAKQKAQQEQAEAAAANKAKAEAATTAASYQNIPTDSVALAAYKATLGDFAYSATLPSAKNAVTVIENKDLKLTISNKGGIPKEVLLKEFKTYDTLPVYLIKDGNASFAVDFTTVDGKKLNTKNLYFEPSLTTKDGKQVLTMRLKTAENNYLEYVYTLGAEGYMVDVAVRSQGLAKTLNSSAPIAIDWQLKARRMEKSVTYENRYTQATIQYDNGEISRMNQAGNDGNKKSQVNWVAYKQHLFTSVMIQDTPFANADFLSYNIANNEGKEVKYTKNFRTTAPIKTKGGELSESLHFYFGPSDYNVLKQYNDKYDLTELIPLGWGIFGWLNKWAFIPLYNFLSDYFSVGLVIILMTIIVRLFLSPMVYKSYVSQAKMKVLRPEIEEINKKYEEPMKRQQETMALYSKAGVNPMSGCIPALLQLPVFLALFNFFPTEFGLRQKSFLWAQDLSSYDAIFELPFSIPFYGSHISLFPLLASVAILIYSLMTMAQTVQPQQPGMPNMKFLIYLSPIMMLFFFNNYASGLSLYYFISNLLTILIMLVIKHFIIDEKKIHAQIQENKKKPKKEGKFQAKMREMMEQAEAQRKAQQRK</sequence>
<name>A0ABS3PUJ8_9FLAO</name>
<evidence type="ECO:0000256" key="14">
    <source>
        <dbReference type="SAM" id="MobiDB-lite"/>
    </source>
</evidence>
<evidence type="ECO:0000256" key="5">
    <source>
        <dbReference type="ARBA" id="ARBA00022475"/>
    </source>
</evidence>
<evidence type="ECO:0000256" key="1">
    <source>
        <dbReference type="ARBA" id="ARBA00004429"/>
    </source>
</evidence>
<evidence type="ECO:0000256" key="11">
    <source>
        <dbReference type="ARBA" id="ARBA00033245"/>
    </source>
</evidence>
<dbReference type="InterPro" id="IPR001708">
    <property type="entry name" value="YidC/ALB3/OXA1/COX18"/>
</dbReference>
<feature type="transmembrane region" description="Helical" evidence="13">
    <location>
        <begin position="561"/>
        <end position="580"/>
    </location>
</feature>
<evidence type="ECO:0000313" key="18">
    <source>
        <dbReference type="Proteomes" id="UP000681610"/>
    </source>
</evidence>
<dbReference type="Gene3D" id="2.70.98.90">
    <property type="match status" value="1"/>
</dbReference>
<dbReference type="InterPro" id="IPR038221">
    <property type="entry name" value="YidC_periplasmic_sf"/>
</dbReference>
<dbReference type="Proteomes" id="UP000681610">
    <property type="component" value="Unassembled WGS sequence"/>
</dbReference>
<dbReference type="InterPro" id="IPR028055">
    <property type="entry name" value="YidC/Oxa/ALB_C"/>
</dbReference>
<evidence type="ECO:0000256" key="2">
    <source>
        <dbReference type="ARBA" id="ARBA00010527"/>
    </source>
</evidence>
<keyword evidence="10 13" id="KW-0143">Chaperone</keyword>
<feature type="transmembrane region" description="Helical" evidence="13">
    <location>
        <begin position="448"/>
        <end position="466"/>
    </location>
</feature>
<feature type="transmembrane region" description="Helical" evidence="13">
    <location>
        <begin position="378"/>
        <end position="401"/>
    </location>
</feature>
<dbReference type="PANTHER" id="PTHR12428">
    <property type="entry name" value="OXA1"/>
    <property type="match status" value="1"/>
</dbReference>
<evidence type="ECO:0000256" key="8">
    <source>
        <dbReference type="ARBA" id="ARBA00022989"/>
    </source>
</evidence>
<dbReference type="HAMAP" id="MF_01810">
    <property type="entry name" value="YidC_type1"/>
    <property type="match status" value="1"/>
</dbReference>
<dbReference type="NCBIfam" id="TIGR03593">
    <property type="entry name" value="yidC_nterm"/>
    <property type="match status" value="1"/>
</dbReference>
<evidence type="ECO:0000256" key="7">
    <source>
        <dbReference type="ARBA" id="ARBA00022927"/>
    </source>
</evidence>
<dbReference type="NCBIfam" id="NF002356">
    <property type="entry name" value="PRK01318.2-3"/>
    <property type="match status" value="1"/>
</dbReference>